<evidence type="ECO:0000313" key="5">
    <source>
        <dbReference type="EMBL" id="CCI46784.1"/>
    </source>
</evidence>
<dbReference type="Proteomes" id="UP000053237">
    <property type="component" value="Unassembled WGS sequence"/>
</dbReference>
<organism evidence="5 6">
    <name type="scientific">Albugo candida</name>
    <dbReference type="NCBI Taxonomy" id="65357"/>
    <lineage>
        <taxon>Eukaryota</taxon>
        <taxon>Sar</taxon>
        <taxon>Stramenopiles</taxon>
        <taxon>Oomycota</taxon>
        <taxon>Peronosporomycetes</taxon>
        <taxon>Albuginales</taxon>
        <taxon>Albuginaceae</taxon>
        <taxon>Albugo</taxon>
    </lineage>
</organism>
<gene>
    <name evidence="5" type="ORF">BN9_077390</name>
</gene>
<evidence type="ECO:0000256" key="3">
    <source>
        <dbReference type="ARBA" id="ARBA00015522"/>
    </source>
</evidence>
<evidence type="ECO:0000256" key="1">
    <source>
        <dbReference type="ARBA" id="ARBA00004604"/>
    </source>
</evidence>
<comment type="similarity">
    <text evidence="2">Belongs to the NOP16 family.</text>
</comment>
<accession>A0A024GKC5</accession>
<dbReference type="STRING" id="65357.A0A024GKC5"/>
<evidence type="ECO:0000256" key="4">
    <source>
        <dbReference type="ARBA" id="ARBA00023242"/>
    </source>
</evidence>
<evidence type="ECO:0000313" key="6">
    <source>
        <dbReference type="Proteomes" id="UP000053237"/>
    </source>
</evidence>
<dbReference type="EMBL" id="CAIX01000141">
    <property type="protein sequence ID" value="CCI46784.1"/>
    <property type="molecule type" value="Genomic_DNA"/>
</dbReference>
<evidence type="ECO:0000256" key="2">
    <source>
        <dbReference type="ARBA" id="ARBA00008479"/>
    </source>
</evidence>
<dbReference type="OrthoDB" id="285729at2759"/>
<dbReference type="GO" id="GO:0042273">
    <property type="term" value="P:ribosomal large subunit biogenesis"/>
    <property type="evidence" value="ECO:0007669"/>
    <property type="project" value="TreeGrafter"/>
</dbReference>
<dbReference type="InterPro" id="IPR019002">
    <property type="entry name" value="Ribosome_biogenesis_Nop16"/>
</dbReference>
<dbReference type="GO" id="GO:0005730">
    <property type="term" value="C:nucleolus"/>
    <property type="evidence" value="ECO:0007669"/>
    <property type="project" value="UniProtKB-SubCell"/>
</dbReference>
<protein>
    <recommendedName>
        <fullName evidence="3">Nucleolar protein 16</fullName>
    </recommendedName>
</protein>
<comment type="subcellular location">
    <subcellularLocation>
        <location evidence="1">Nucleus</location>
        <location evidence="1">Nucleolus</location>
    </subcellularLocation>
</comment>
<dbReference type="PANTHER" id="PTHR13243">
    <property type="entry name" value="HSPC111 PROTEIN-RELATED"/>
    <property type="match status" value="1"/>
</dbReference>
<name>A0A024GKC5_9STRA</name>
<reference evidence="5 6" key="1">
    <citation type="submission" date="2012-05" db="EMBL/GenBank/DDBJ databases">
        <title>Recombination and specialization in a pathogen metapopulation.</title>
        <authorList>
            <person name="Gardiner A."/>
            <person name="Kemen E."/>
            <person name="Schultz-Larsen T."/>
            <person name="MacLean D."/>
            <person name="Van Oosterhout C."/>
            <person name="Jones J.D.G."/>
        </authorList>
    </citation>
    <scope>NUCLEOTIDE SEQUENCE [LARGE SCALE GENOMIC DNA]</scope>
    <source>
        <strain evidence="5 6">Ac Nc2</strain>
    </source>
</reference>
<dbReference type="AlphaFoldDB" id="A0A024GKC5"/>
<proteinExistence type="inferred from homology"/>
<dbReference type="InParanoid" id="A0A024GKC5"/>
<dbReference type="Pfam" id="PF09420">
    <property type="entry name" value="Nop16"/>
    <property type="match status" value="2"/>
</dbReference>
<keyword evidence="6" id="KW-1185">Reference proteome</keyword>
<comment type="caution">
    <text evidence="5">The sequence shown here is derived from an EMBL/GenBank/DDBJ whole genome shotgun (WGS) entry which is preliminary data.</text>
</comment>
<sequence length="153" mass="18143">MPRIRRRNNVKVKRRLKPQRKYKNKFVGDQNIQKLWDHKKTVNQNYEKIGLLLNSNACKDLREAFSSSNGDASAKDTLYQVPDSDFLNERNPKRQKNHMSAEEIQYLRPLIAKHKENYKAMALDVKVNCYQWTENKLRRRCGRLALLDANIIQ</sequence>
<keyword evidence="4" id="KW-0539">Nucleus</keyword>
<dbReference type="PANTHER" id="PTHR13243:SF1">
    <property type="entry name" value="NUCLEOLAR PROTEIN 16"/>
    <property type="match status" value="1"/>
</dbReference>